<proteinExistence type="predicted"/>
<protein>
    <submittedName>
        <fullName evidence="1">Uncharacterized protein</fullName>
    </submittedName>
</protein>
<sequence length="235" mass="24843">MSSTPRNAPPVCLVIRWSNHVAADAGPARLLRRLIEARLPATWAIEQPAQSTPLAAAPQLVEHALLLPRVDANFSDALADGLHRFSAAGHDVATLAVAGQPPRGQSERQLAQLGVRAIVTESNASGSGSIRPLPFGLWQASAHGTLPSRRRWLRRVGGVPQELVAGAAGPAIITADAAELIRQGARAWSELELAIDQLETANERGAIRIATVADLAAELTRQAAPKPQRSILRAA</sequence>
<dbReference type="EMBL" id="AP021861">
    <property type="protein sequence ID" value="BBO34948.1"/>
    <property type="molecule type" value="Genomic_DNA"/>
</dbReference>
<evidence type="ECO:0000313" key="1">
    <source>
        <dbReference type="EMBL" id="BBO34948.1"/>
    </source>
</evidence>
<gene>
    <name evidence="1" type="ORF">PLANPX_4560</name>
</gene>
<dbReference type="Proteomes" id="UP000326837">
    <property type="component" value="Chromosome"/>
</dbReference>
<dbReference type="AlphaFoldDB" id="A0A5K7XEN1"/>
<accession>A0A5K7XEN1</accession>
<keyword evidence="2" id="KW-1185">Reference proteome</keyword>
<dbReference type="RefSeq" id="WP_152100427.1">
    <property type="nucleotide sequence ID" value="NZ_AP021861.1"/>
</dbReference>
<dbReference type="KEGG" id="lpav:PLANPX_4560"/>
<reference evidence="2" key="1">
    <citation type="submission" date="2019-10" db="EMBL/GenBank/DDBJ databases">
        <title>Lacipirellula parvula gen. nov., sp. nov., representing a lineage of planctomycetes widespread in freshwater anoxic habitats, and description of the family Lacipirellulaceae.</title>
        <authorList>
            <person name="Dedysh S.N."/>
            <person name="Kulichevskaya I.S."/>
            <person name="Beletsky A.V."/>
            <person name="Rakitin A.L."/>
            <person name="Mardanov A.V."/>
            <person name="Ivanova A.A."/>
            <person name="Saltykova V.X."/>
            <person name="Rijpstra W.I.C."/>
            <person name="Sinninghe Damste J.S."/>
            <person name="Ravin N.V."/>
        </authorList>
    </citation>
    <scope>NUCLEOTIDE SEQUENCE [LARGE SCALE GENOMIC DNA]</scope>
    <source>
        <strain evidence="2">PX69</strain>
    </source>
</reference>
<evidence type="ECO:0000313" key="2">
    <source>
        <dbReference type="Proteomes" id="UP000326837"/>
    </source>
</evidence>
<organism evidence="1 2">
    <name type="scientific">Lacipirellula parvula</name>
    <dbReference type="NCBI Taxonomy" id="2650471"/>
    <lineage>
        <taxon>Bacteria</taxon>
        <taxon>Pseudomonadati</taxon>
        <taxon>Planctomycetota</taxon>
        <taxon>Planctomycetia</taxon>
        <taxon>Pirellulales</taxon>
        <taxon>Lacipirellulaceae</taxon>
        <taxon>Lacipirellula</taxon>
    </lineage>
</organism>
<name>A0A5K7XEN1_9BACT</name>